<organism evidence="1">
    <name type="scientific">viral metagenome</name>
    <dbReference type="NCBI Taxonomy" id="1070528"/>
    <lineage>
        <taxon>unclassified sequences</taxon>
        <taxon>metagenomes</taxon>
        <taxon>organismal metagenomes</taxon>
    </lineage>
</organism>
<reference evidence="1" key="1">
    <citation type="journal article" date="2020" name="Nature">
        <title>Giant virus diversity and host interactions through global metagenomics.</title>
        <authorList>
            <person name="Schulz F."/>
            <person name="Roux S."/>
            <person name="Paez-Espino D."/>
            <person name="Jungbluth S."/>
            <person name="Walsh D.A."/>
            <person name="Denef V.J."/>
            <person name="McMahon K.D."/>
            <person name="Konstantinidis K.T."/>
            <person name="Eloe-Fadrosh E.A."/>
            <person name="Kyrpides N.C."/>
            <person name="Woyke T."/>
        </authorList>
    </citation>
    <scope>NUCLEOTIDE SEQUENCE</scope>
    <source>
        <strain evidence="1">GVMAG-S-1035118-87</strain>
    </source>
</reference>
<protein>
    <submittedName>
        <fullName evidence="1">Uncharacterized protein</fullName>
    </submittedName>
</protein>
<proteinExistence type="predicted"/>
<evidence type="ECO:0000313" key="1">
    <source>
        <dbReference type="EMBL" id="QHS79129.1"/>
    </source>
</evidence>
<dbReference type="EMBL" id="MN740626">
    <property type="protein sequence ID" value="QHS79129.1"/>
    <property type="molecule type" value="Genomic_DNA"/>
</dbReference>
<accession>A0A6C0AH75</accession>
<sequence>MNIDLNQSHYSTEDLYRFFDVKPNCTPQELVQKESHLLSRLIHISMEDSKKKDIELFVRNAKARLMKSEIVNVSVNPVTPGQLNSVKRITQYKNLNLNSRFRSNYYQSSSSNFQYILPIEILNVVSMRLTSIELPNTGYLFTSKNNTFTISFHTGSVTTEHLIRIPEGNYDSDTFTLYLNNTYFYPTAPSELRNIVFSIDPYSFKSKFEYTGSFTYSLSFSQEEGPTNSCGWIMGFRMARYEQQQTTQSEGLFDASGDGYIYFALNDYQYNNNGVNLIGLSQSMMDQNILAKIPMTQEKLSIVIDGNNPLTKTRRYNGPVNICKINVILYDTYGTILDLNHMDFSFTLEMELLYENF</sequence>
<name>A0A6C0AH75_9ZZZZ</name>
<dbReference type="AlphaFoldDB" id="A0A6C0AH75"/>